<proteinExistence type="predicted"/>
<keyword evidence="2" id="KW-1185">Reference proteome</keyword>
<dbReference type="GeneID" id="7804587"/>
<accession>C3TX40</accession>
<name>C3TX40_9ABAC</name>
<protein>
    <submittedName>
        <fullName evidence="1">BV-ec31</fullName>
    </submittedName>
</protein>
<reference evidence="1 2" key="1">
    <citation type="journal article" date="2009" name="Virus Genes">
        <title>Morphology and genome of Euproctis pseudoconspersa nucleopolyhedrovirus.</title>
        <authorList>
            <person name="Tang X.D."/>
            <person name="Xiao Q."/>
            <person name="Ma X.C."/>
            <person name="Zhu Z.R."/>
            <person name="Zhang C.X."/>
        </authorList>
    </citation>
    <scope>NUCLEOTIDE SEQUENCE [LARGE SCALE GENOMIC DNA]</scope>
    <source>
        <strain evidence="1 2">Hangzhou</strain>
    </source>
</reference>
<evidence type="ECO:0000313" key="2">
    <source>
        <dbReference type="Proteomes" id="UP000203846"/>
    </source>
</evidence>
<dbReference type="Proteomes" id="UP000203846">
    <property type="component" value="Segment"/>
</dbReference>
<organism evidence="1 2">
    <name type="scientific">Euproctis pseudoconspersa nucleopolyhedrovirus</name>
    <dbReference type="NCBI Taxonomy" id="307467"/>
    <lineage>
        <taxon>Viruses</taxon>
        <taxon>Viruses incertae sedis</taxon>
        <taxon>Naldaviricetes</taxon>
        <taxon>Lefavirales</taxon>
        <taxon>Baculoviridae</taxon>
        <taxon>Alphabaculovirus</taxon>
        <taxon>Alphabaculovirus eupseudoconspersae</taxon>
    </lineage>
</organism>
<dbReference type="EMBL" id="FJ227128">
    <property type="protein sequence ID" value="ACO53582.1"/>
    <property type="molecule type" value="Genomic_DNA"/>
</dbReference>
<dbReference type="RefSeq" id="YP_002854742.1">
    <property type="nucleotide sequence ID" value="NC_012639.1"/>
</dbReference>
<dbReference type="KEGG" id="vg:7804587"/>
<sequence>MLNLHPVNVYIDESLVSPVLVETNATTDFASFKYLITGNKKTARIRATVQSNNKYIQVTFVSPPKHVTIVNANNPTIACQFDGFPSDADEFRTVPFVAARINSLNDNRKLPAKVKDVASAMETNVVIRLFINEAIVCANDVKLKWYRRIWFLSTPIVDDTDCNNEHVLDYENVLIEEVKKFKETSIVNFASASRQTNFNRSVWAPVECRTGLLIAVVDLVFIFNN</sequence>
<dbReference type="OrthoDB" id="18602at10239"/>
<dbReference type="Pfam" id="PF06856">
    <property type="entry name" value="AcMNPV_Orf17"/>
    <property type="match status" value="1"/>
</dbReference>
<evidence type="ECO:0000313" key="1">
    <source>
        <dbReference type="EMBL" id="ACO53582.1"/>
    </source>
</evidence>
<dbReference type="InterPro" id="IPR009661">
    <property type="entry name" value="AcMNPV_Da18"/>
</dbReference>